<accession>A0ABN6E4W9</accession>
<dbReference type="InterPro" id="IPR025354">
    <property type="entry name" value="DUF4258"/>
</dbReference>
<evidence type="ECO:0000313" key="1">
    <source>
        <dbReference type="EMBL" id="BCS80386.1"/>
    </source>
</evidence>
<name>A0ABN6E4W9_9FIRM</name>
<evidence type="ECO:0008006" key="3">
    <source>
        <dbReference type="Google" id="ProtNLM"/>
    </source>
</evidence>
<proteinExistence type="predicted"/>
<dbReference type="Pfam" id="PF14076">
    <property type="entry name" value="DUF4258"/>
    <property type="match status" value="1"/>
</dbReference>
<evidence type="ECO:0000313" key="2">
    <source>
        <dbReference type="Proteomes" id="UP000663623"/>
    </source>
</evidence>
<dbReference type="Proteomes" id="UP000663623">
    <property type="component" value="Chromosome"/>
</dbReference>
<reference evidence="1 2" key="1">
    <citation type="submission" date="2021-02" db="EMBL/GenBank/DDBJ databases">
        <title>Nitrogen-fixing ability and nitrogen fixation related genes of thermophilic fermentative bacteria in the genus Caldicellulosiruptor.</title>
        <authorList>
            <person name="Chen Y."/>
            <person name="Nishihara A."/>
            <person name="Haruta S."/>
        </authorList>
    </citation>
    <scope>NUCLEOTIDE SEQUENCE [LARGE SCALE GENOMIC DNA]</scope>
    <source>
        <strain evidence="1 2">YA01</strain>
    </source>
</reference>
<gene>
    <name evidence="1" type="ORF">CaldiYA01_03460</name>
</gene>
<organism evidence="1 2">
    <name type="scientific">Caldicellulosiruptor diazotrophicus</name>
    <dbReference type="NCBI Taxonomy" id="2806205"/>
    <lineage>
        <taxon>Bacteria</taxon>
        <taxon>Bacillati</taxon>
        <taxon>Bacillota</taxon>
        <taxon>Bacillota incertae sedis</taxon>
        <taxon>Caldicellulosiruptorales</taxon>
        <taxon>Caldicellulosiruptoraceae</taxon>
        <taxon>Caldicellulosiruptor</taxon>
    </lineage>
</organism>
<dbReference type="RefSeq" id="WP_207180688.1">
    <property type="nucleotide sequence ID" value="NZ_AP024480.1"/>
</dbReference>
<dbReference type="EMBL" id="AP024480">
    <property type="protein sequence ID" value="BCS80386.1"/>
    <property type="molecule type" value="Genomic_DNA"/>
</dbReference>
<protein>
    <recommendedName>
        <fullName evidence="3">DUF4258 domain-containing protein</fullName>
    </recommendedName>
</protein>
<sequence>MALTIGEIRKMVKDEKIQWRGHMLKRMKQRGINISDVLECISNGEIIEQYENDYPYPSCLILGTSVNNSVLHVVCAVGDGYVWMITAYFPSADEWMPDYKTRREKR</sequence>
<keyword evidence="2" id="KW-1185">Reference proteome</keyword>